<dbReference type="EMBL" id="ML976982">
    <property type="protein sequence ID" value="KAF1960640.1"/>
    <property type="molecule type" value="Genomic_DNA"/>
</dbReference>
<accession>A0A6A5U8G6</accession>
<evidence type="ECO:0000256" key="3">
    <source>
        <dbReference type="SAM" id="MobiDB-lite"/>
    </source>
</evidence>
<evidence type="ECO:0000256" key="2">
    <source>
        <dbReference type="ARBA" id="ARBA00023315"/>
    </source>
</evidence>
<evidence type="ECO:0000256" key="1">
    <source>
        <dbReference type="ARBA" id="ARBA00022679"/>
    </source>
</evidence>
<dbReference type="PANTHER" id="PTHR10908">
    <property type="entry name" value="SEROTONIN N-ACETYLTRANSFERASE"/>
    <property type="match status" value="1"/>
</dbReference>
<dbReference type="GO" id="GO:0004059">
    <property type="term" value="F:aralkylamine N-acetyltransferase activity"/>
    <property type="evidence" value="ECO:0007669"/>
    <property type="project" value="TreeGrafter"/>
</dbReference>
<keyword evidence="6" id="KW-1185">Reference proteome</keyword>
<feature type="compositionally biased region" description="Low complexity" evidence="3">
    <location>
        <begin position="24"/>
        <end position="33"/>
    </location>
</feature>
<feature type="domain" description="N-acetyltransferase" evidence="4">
    <location>
        <begin position="191"/>
        <end position="274"/>
    </location>
</feature>
<dbReference type="InterPro" id="IPR016181">
    <property type="entry name" value="Acyl_CoA_acyltransferase"/>
</dbReference>
<dbReference type="Pfam" id="PF13673">
    <property type="entry name" value="Acetyltransf_10"/>
    <property type="match status" value="1"/>
</dbReference>
<keyword evidence="1 5" id="KW-0808">Transferase</keyword>
<dbReference type="InterPro" id="IPR051635">
    <property type="entry name" value="SNAT-like"/>
</dbReference>
<dbReference type="PROSITE" id="PS51186">
    <property type="entry name" value="GNAT"/>
    <property type="match status" value="1"/>
</dbReference>
<dbReference type="Gene3D" id="3.40.630.30">
    <property type="match status" value="1"/>
</dbReference>
<dbReference type="GO" id="GO:0005737">
    <property type="term" value="C:cytoplasm"/>
    <property type="evidence" value="ECO:0007669"/>
    <property type="project" value="TreeGrafter"/>
</dbReference>
<evidence type="ECO:0000259" key="4">
    <source>
        <dbReference type="PROSITE" id="PS51186"/>
    </source>
</evidence>
<gene>
    <name evidence="5" type="ORF">CC80DRAFT_403534</name>
</gene>
<dbReference type="OrthoDB" id="30840at2759"/>
<proteinExistence type="predicted"/>
<dbReference type="SUPFAM" id="SSF55729">
    <property type="entry name" value="Acyl-CoA N-acyltransferases (Nat)"/>
    <property type="match status" value="1"/>
</dbReference>
<dbReference type="AlphaFoldDB" id="A0A6A5U8G6"/>
<evidence type="ECO:0000313" key="6">
    <source>
        <dbReference type="Proteomes" id="UP000800035"/>
    </source>
</evidence>
<feature type="region of interest" description="Disordered" evidence="3">
    <location>
        <begin position="14"/>
        <end position="34"/>
    </location>
</feature>
<name>A0A6A5U8G6_9PLEO</name>
<evidence type="ECO:0000313" key="5">
    <source>
        <dbReference type="EMBL" id="KAF1960640.1"/>
    </source>
</evidence>
<dbReference type="Proteomes" id="UP000800035">
    <property type="component" value="Unassembled WGS sequence"/>
</dbReference>
<keyword evidence="2" id="KW-0012">Acyltransferase</keyword>
<dbReference type="CDD" id="cd04301">
    <property type="entry name" value="NAT_SF"/>
    <property type="match status" value="1"/>
</dbReference>
<reference evidence="5" key="1">
    <citation type="journal article" date="2020" name="Stud. Mycol.">
        <title>101 Dothideomycetes genomes: a test case for predicting lifestyles and emergence of pathogens.</title>
        <authorList>
            <person name="Haridas S."/>
            <person name="Albert R."/>
            <person name="Binder M."/>
            <person name="Bloem J."/>
            <person name="Labutti K."/>
            <person name="Salamov A."/>
            <person name="Andreopoulos B."/>
            <person name="Baker S."/>
            <person name="Barry K."/>
            <person name="Bills G."/>
            <person name="Bluhm B."/>
            <person name="Cannon C."/>
            <person name="Castanera R."/>
            <person name="Culley D."/>
            <person name="Daum C."/>
            <person name="Ezra D."/>
            <person name="Gonzalez J."/>
            <person name="Henrissat B."/>
            <person name="Kuo A."/>
            <person name="Liang C."/>
            <person name="Lipzen A."/>
            <person name="Lutzoni F."/>
            <person name="Magnuson J."/>
            <person name="Mondo S."/>
            <person name="Nolan M."/>
            <person name="Ohm R."/>
            <person name="Pangilinan J."/>
            <person name="Park H.-J."/>
            <person name="Ramirez L."/>
            <person name="Alfaro M."/>
            <person name="Sun H."/>
            <person name="Tritt A."/>
            <person name="Yoshinaga Y."/>
            <person name="Zwiers L.-H."/>
            <person name="Turgeon B."/>
            <person name="Goodwin S."/>
            <person name="Spatafora J."/>
            <person name="Crous P."/>
            <person name="Grigoriev I."/>
        </authorList>
    </citation>
    <scope>NUCLEOTIDE SEQUENCE</scope>
    <source>
        <strain evidence="5">CBS 675.92</strain>
    </source>
</reference>
<dbReference type="PANTHER" id="PTHR10908:SF0">
    <property type="entry name" value="SEROTONIN N-ACETYLTRANSFERASE"/>
    <property type="match status" value="1"/>
</dbReference>
<dbReference type="InterPro" id="IPR000182">
    <property type="entry name" value="GNAT_dom"/>
</dbReference>
<sequence>MPRDLLAEKTLQSLPALEKQEANSPSPASSPMSLFRKPTLLEDRFKKLAELKPYCLLLNQNDVDDCDWLEHAAFDANEAASREKVSLIFRPAICFMCTPLTAQIEYRLRTCGELCSGLFTSAYATSSGTISSIVKTRQFPSVDSSASDRRRVLLGHIIATKSKSPIVTDNSMAFPSDWRSNYQLTPSTGHNEDGETVCLHSLCVHPDFHARGLGGVLLRGWTQRIRDSGTAKRIALICRDRLVEWYEKNGFKKVGPSACQYGGGNWVDMVMEFDGSEENDDF</sequence>
<protein>
    <submittedName>
        <fullName evidence="5">Acetyltransferase</fullName>
    </submittedName>
</protein>
<organism evidence="5 6">
    <name type="scientific">Byssothecium circinans</name>
    <dbReference type="NCBI Taxonomy" id="147558"/>
    <lineage>
        <taxon>Eukaryota</taxon>
        <taxon>Fungi</taxon>
        <taxon>Dikarya</taxon>
        <taxon>Ascomycota</taxon>
        <taxon>Pezizomycotina</taxon>
        <taxon>Dothideomycetes</taxon>
        <taxon>Pleosporomycetidae</taxon>
        <taxon>Pleosporales</taxon>
        <taxon>Massarineae</taxon>
        <taxon>Massarinaceae</taxon>
        <taxon>Byssothecium</taxon>
    </lineage>
</organism>